<gene>
    <name evidence="1" type="ORF">ASZ90_005034</name>
</gene>
<dbReference type="EMBL" id="LNQE01000758">
    <property type="protein sequence ID" value="KUG25153.1"/>
    <property type="molecule type" value="Genomic_DNA"/>
</dbReference>
<proteinExistence type="predicted"/>
<sequence length="38" mass="4426">MDMQKFLLTILYLTNPGDFKKPSRVITSQKTLINLKND</sequence>
<evidence type="ECO:0000313" key="1">
    <source>
        <dbReference type="EMBL" id="KUG25153.1"/>
    </source>
</evidence>
<organism evidence="1">
    <name type="scientific">hydrocarbon metagenome</name>
    <dbReference type="NCBI Taxonomy" id="938273"/>
    <lineage>
        <taxon>unclassified sequences</taxon>
        <taxon>metagenomes</taxon>
        <taxon>ecological metagenomes</taxon>
    </lineage>
</organism>
<comment type="caution">
    <text evidence="1">The sequence shown here is derived from an EMBL/GenBank/DDBJ whole genome shotgun (WGS) entry which is preliminary data.</text>
</comment>
<protein>
    <submittedName>
        <fullName evidence="1">Uncharacterized protein</fullName>
    </submittedName>
</protein>
<reference evidence="1" key="1">
    <citation type="journal article" date="2015" name="Proc. Natl. Acad. Sci. U.S.A.">
        <title>Networks of energetic and metabolic interactions define dynamics in microbial communities.</title>
        <authorList>
            <person name="Embree M."/>
            <person name="Liu J.K."/>
            <person name="Al-Bassam M.M."/>
            <person name="Zengler K."/>
        </authorList>
    </citation>
    <scope>NUCLEOTIDE SEQUENCE</scope>
</reference>
<name>A0A0W8FWD0_9ZZZZ</name>
<accession>A0A0W8FWD0</accession>
<dbReference type="AlphaFoldDB" id="A0A0W8FWD0"/>